<feature type="transmembrane region" description="Helical" evidence="1">
    <location>
        <begin position="12"/>
        <end position="34"/>
    </location>
</feature>
<dbReference type="AlphaFoldDB" id="W7XGS8"/>
<feature type="transmembrane region" description="Helical" evidence="1">
    <location>
        <begin position="124"/>
        <end position="143"/>
    </location>
</feature>
<dbReference type="EMBL" id="GG662841">
    <property type="protein sequence ID" value="EWS76253.1"/>
    <property type="molecule type" value="Genomic_DNA"/>
</dbReference>
<evidence type="ECO:0000313" key="3">
    <source>
        <dbReference type="Proteomes" id="UP000009168"/>
    </source>
</evidence>
<organism evidence="2 3">
    <name type="scientific">Tetrahymena thermophila (strain SB210)</name>
    <dbReference type="NCBI Taxonomy" id="312017"/>
    <lineage>
        <taxon>Eukaryota</taxon>
        <taxon>Sar</taxon>
        <taxon>Alveolata</taxon>
        <taxon>Ciliophora</taxon>
        <taxon>Intramacronucleata</taxon>
        <taxon>Oligohymenophorea</taxon>
        <taxon>Hymenostomatida</taxon>
        <taxon>Tetrahymenina</taxon>
        <taxon>Tetrahymenidae</taxon>
        <taxon>Tetrahymena</taxon>
    </lineage>
</organism>
<name>W7XGS8_TETTS</name>
<gene>
    <name evidence="2" type="ORF">TTHERM_000812607</name>
</gene>
<accession>W7XGS8</accession>
<proteinExistence type="predicted"/>
<dbReference type="Proteomes" id="UP000009168">
    <property type="component" value="Unassembled WGS sequence"/>
</dbReference>
<protein>
    <submittedName>
        <fullName evidence="2">Transmembrane protein, putative</fullName>
    </submittedName>
</protein>
<reference evidence="3" key="1">
    <citation type="journal article" date="2006" name="PLoS Biol.">
        <title>Macronuclear genome sequence of the ciliate Tetrahymena thermophila, a model eukaryote.</title>
        <authorList>
            <person name="Eisen J.A."/>
            <person name="Coyne R.S."/>
            <person name="Wu M."/>
            <person name="Wu D."/>
            <person name="Thiagarajan M."/>
            <person name="Wortman J.R."/>
            <person name="Badger J.H."/>
            <person name="Ren Q."/>
            <person name="Amedeo P."/>
            <person name="Jones K.M."/>
            <person name="Tallon L.J."/>
            <person name="Delcher A.L."/>
            <person name="Salzberg S.L."/>
            <person name="Silva J.C."/>
            <person name="Haas B.J."/>
            <person name="Majoros W.H."/>
            <person name="Farzad M."/>
            <person name="Carlton J.M."/>
            <person name="Smith R.K. Jr."/>
            <person name="Garg J."/>
            <person name="Pearlman R.E."/>
            <person name="Karrer K.M."/>
            <person name="Sun L."/>
            <person name="Manning G."/>
            <person name="Elde N.C."/>
            <person name="Turkewitz A.P."/>
            <person name="Asai D.J."/>
            <person name="Wilkes D.E."/>
            <person name="Wang Y."/>
            <person name="Cai H."/>
            <person name="Collins K."/>
            <person name="Stewart B.A."/>
            <person name="Lee S.R."/>
            <person name="Wilamowska K."/>
            <person name="Weinberg Z."/>
            <person name="Ruzzo W.L."/>
            <person name="Wloga D."/>
            <person name="Gaertig J."/>
            <person name="Frankel J."/>
            <person name="Tsao C.-C."/>
            <person name="Gorovsky M.A."/>
            <person name="Keeling P.J."/>
            <person name="Waller R.F."/>
            <person name="Patron N.J."/>
            <person name="Cherry J.M."/>
            <person name="Stover N.A."/>
            <person name="Krieger C.J."/>
            <person name="del Toro C."/>
            <person name="Ryder H.F."/>
            <person name="Williamson S.C."/>
            <person name="Barbeau R.A."/>
            <person name="Hamilton E.P."/>
            <person name="Orias E."/>
        </authorList>
    </citation>
    <scope>NUCLEOTIDE SEQUENCE [LARGE SCALE GENOMIC DNA]</scope>
    <source>
        <strain evidence="3">SB210</strain>
    </source>
</reference>
<dbReference type="RefSeq" id="XP_012651212.1">
    <property type="nucleotide sequence ID" value="XM_012795758.1"/>
</dbReference>
<keyword evidence="1 2" id="KW-0812">Transmembrane</keyword>
<feature type="transmembrane region" description="Helical" evidence="1">
    <location>
        <begin position="92"/>
        <end position="112"/>
    </location>
</feature>
<dbReference type="InParanoid" id="W7XGS8"/>
<sequence>MRIFFTQQTLQLIIYQKFIILVQMLNHIFIMLLIFTLHQLLLMILFIFQFFMKTASLFLSAKENLSTNLQLCNSLYLTILTLITKKQEKSSYFTSLLFMSIALIYLITNNIISEQIIQKALMIIQFKFLMTDMFFIMIKAIFIDSTWNQRNLQQCMLKLMSLCMEKMLFSFIFQMKICNTSKNLIIQQIQIIWLLL</sequence>
<evidence type="ECO:0000313" key="2">
    <source>
        <dbReference type="EMBL" id="EWS76253.1"/>
    </source>
</evidence>
<dbReference type="KEGG" id="tet:TTHERM_000812607"/>
<keyword evidence="3" id="KW-1185">Reference proteome</keyword>
<feature type="transmembrane region" description="Helical" evidence="1">
    <location>
        <begin position="40"/>
        <end position="61"/>
    </location>
</feature>
<keyword evidence="1" id="KW-0472">Membrane</keyword>
<keyword evidence="1" id="KW-1133">Transmembrane helix</keyword>
<dbReference type="GeneID" id="24440777"/>
<evidence type="ECO:0000256" key="1">
    <source>
        <dbReference type="SAM" id="Phobius"/>
    </source>
</evidence>